<dbReference type="Pfam" id="PF16344">
    <property type="entry name" value="FecR_C"/>
    <property type="match status" value="1"/>
</dbReference>
<evidence type="ECO:0000259" key="3">
    <source>
        <dbReference type="Pfam" id="PF16344"/>
    </source>
</evidence>
<dbReference type="Proteomes" id="UP000033047">
    <property type="component" value="Unassembled WGS sequence"/>
</dbReference>
<keyword evidence="1" id="KW-0472">Membrane</keyword>
<dbReference type="PATRIC" id="fig|927665.4.peg.1648"/>
<comment type="caution">
    <text evidence="4">The sequence shown here is derived from an EMBL/GenBank/DDBJ whole genome shotgun (WGS) entry which is preliminary data.</text>
</comment>
<dbReference type="PANTHER" id="PTHR30273">
    <property type="entry name" value="PERIPLASMIC SIGNAL SENSOR AND SIGMA FACTOR ACTIVATOR FECR-RELATED"/>
    <property type="match status" value="1"/>
</dbReference>
<feature type="transmembrane region" description="Helical" evidence="1">
    <location>
        <begin position="91"/>
        <end position="113"/>
    </location>
</feature>
<evidence type="ECO:0000313" key="5">
    <source>
        <dbReference type="Proteomes" id="UP000033047"/>
    </source>
</evidence>
<dbReference type="STRING" id="927665.HMPREF1535_01613"/>
<sequence length="397" mass="45568">MSDKQIPEIVHRLLHDHSFVMWCMVPTQELDIKWHAWIKEHPENQRAIDEARLILRSVRLNEYSIPDEKSEQIWLRLQNEMQQKRFKKRNLFMRYAAACAVFVTVSLAGYWLMDRGLFSGNNLMTGIGMAIDTVHTEVTLITKDQKVINVEDNTLISFNSDVTMKNSPDEELVVKKIEAEGIEKNIDETVMNTLVVPKGRRSSLLLADGSKIWINSGSVLRFPSRFDGDDRTIEAEGEIYIEVVKSGKPFHVKTASFTVNVLGTKFNLSAYGDEQAQSVVLVEGSVMVDTKEEENIQLTPNHKLTLQPDKHEINEVDVLDYISWKDGVLIFKGETMENILMRLSRYYNVQIECAPGIAQRTSSGKLVLFDNIEQVMETFSMLYNVHYRFESNTLLIE</sequence>
<dbReference type="InterPro" id="IPR032508">
    <property type="entry name" value="FecR_C"/>
</dbReference>
<dbReference type="InterPro" id="IPR012373">
    <property type="entry name" value="Ferrdict_sens_TM"/>
</dbReference>
<dbReference type="PANTHER" id="PTHR30273:SF2">
    <property type="entry name" value="PROTEIN FECR"/>
    <property type="match status" value="1"/>
</dbReference>
<dbReference type="GO" id="GO:0016989">
    <property type="term" value="F:sigma factor antagonist activity"/>
    <property type="evidence" value="ECO:0007669"/>
    <property type="project" value="TreeGrafter"/>
</dbReference>
<proteinExistence type="predicted"/>
<keyword evidence="1" id="KW-1133">Transmembrane helix</keyword>
<accession>A0A0F5JGK9</accession>
<dbReference type="EMBL" id="AQHV01000010">
    <property type="protein sequence ID" value="KKB56961.1"/>
    <property type="molecule type" value="Genomic_DNA"/>
</dbReference>
<dbReference type="HOGENOM" id="CLU_050192_1_1_10"/>
<reference evidence="4 5" key="1">
    <citation type="submission" date="2013-04" db="EMBL/GenBank/DDBJ databases">
        <title>The Genome Sequence of Parabacteroides goldsteinii DSM 19448.</title>
        <authorList>
            <consortium name="The Broad Institute Genomics Platform"/>
            <person name="Earl A."/>
            <person name="Ward D."/>
            <person name="Feldgarden M."/>
            <person name="Gevers D."/>
            <person name="Martens E."/>
            <person name="Sakamoto M."/>
            <person name="Benno Y."/>
            <person name="Song Y."/>
            <person name="Liu C."/>
            <person name="Lee J."/>
            <person name="Bolanos M."/>
            <person name="Vaisanen M.L."/>
            <person name="Finegold S.M."/>
            <person name="Walker B."/>
            <person name="Young S."/>
            <person name="Zeng Q."/>
            <person name="Gargeya S."/>
            <person name="Fitzgerald M."/>
            <person name="Haas B."/>
            <person name="Abouelleil A."/>
            <person name="Allen A.W."/>
            <person name="Alvarado L."/>
            <person name="Arachchi H.M."/>
            <person name="Berlin A.M."/>
            <person name="Chapman S.B."/>
            <person name="Gainer-Dewar J."/>
            <person name="Goldberg J."/>
            <person name="Griggs A."/>
            <person name="Gujja S."/>
            <person name="Hansen M."/>
            <person name="Howarth C."/>
            <person name="Imamovic A."/>
            <person name="Ireland A."/>
            <person name="Larimer J."/>
            <person name="McCowan C."/>
            <person name="Murphy C."/>
            <person name="Pearson M."/>
            <person name="Poon T.W."/>
            <person name="Priest M."/>
            <person name="Roberts A."/>
            <person name="Saif S."/>
            <person name="Shea T."/>
            <person name="Sisk P."/>
            <person name="Sykes S."/>
            <person name="Wortman J."/>
            <person name="Nusbaum C."/>
            <person name="Birren B."/>
        </authorList>
    </citation>
    <scope>NUCLEOTIDE SEQUENCE [LARGE SCALE GENOMIC DNA]</scope>
    <source>
        <strain evidence="4 5">DSM 19448</strain>
    </source>
</reference>
<dbReference type="InterPro" id="IPR006860">
    <property type="entry name" value="FecR"/>
</dbReference>
<evidence type="ECO:0000259" key="2">
    <source>
        <dbReference type="Pfam" id="PF04773"/>
    </source>
</evidence>
<dbReference type="Gene3D" id="2.60.120.1440">
    <property type="match status" value="1"/>
</dbReference>
<evidence type="ECO:0000313" key="4">
    <source>
        <dbReference type="EMBL" id="KKB56961.1"/>
    </source>
</evidence>
<protein>
    <recommendedName>
        <fullName evidence="6">FecR protein domain-containing protein</fullName>
    </recommendedName>
</protein>
<dbReference type="RefSeq" id="WP_009860589.1">
    <property type="nucleotide sequence ID" value="NZ_KQ033912.1"/>
</dbReference>
<name>A0A0F5JGK9_9BACT</name>
<dbReference type="Gene3D" id="3.55.50.30">
    <property type="match status" value="1"/>
</dbReference>
<evidence type="ECO:0000256" key="1">
    <source>
        <dbReference type="SAM" id="Phobius"/>
    </source>
</evidence>
<feature type="domain" description="FecR protein" evidence="2">
    <location>
        <begin position="193"/>
        <end position="286"/>
    </location>
</feature>
<dbReference type="AlphaFoldDB" id="A0A0F5JGK9"/>
<organism evidence="4 5">
    <name type="scientific">Parabacteroides goldsteinii DSM 19448 = WAL 12034</name>
    <dbReference type="NCBI Taxonomy" id="927665"/>
    <lineage>
        <taxon>Bacteria</taxon>
        <taxon>Pseudomonadati</taxon>
        <taxon>Bacteroidota</taxon>
        <taxon>Bacteroidia</taxon>
        <taxon>Bacteroidales</taxon>
        <taxon>Tannerellaceae</taxon>
        <taxon>Parabacteroides</taxon>
    </lineage>
</organism>
<dbReference type="Pfam" id="PF04773">
    <property type="entry name" value="FecR"/>
    <property type="match status" value="1"/>
</dbReference>
<feature type="domain" description="Protein FecR C-terminal" evidence="3">
    <location>
        <begin position="329"/>
        <end position="396"/>
    </location>
</feature>
<evidence type="ECO:0008006" key="6">
    <source>
        <dbReference type="Google" id="ProtNLM"/>
    </source>
</evidence>
<gene>
    <name evidence="4" type="ORF">HMPREF1535_01613</name>
</gene>
<keyword evidence="1" id="KW-0812">Transmembrane</keyword>